<name>A0A7J5B4F2_9MICO</name>
<organism evidence="1 2">
    <name type="scientific">Pseudoclavibacter terrae</name>
    <dbReference type="NCBI Taxonomy" id="1530195"/>
    <lineage>
        <taxon>Bacteria</taxon>
        <taxon>Bacillati</taxon>
        <taxon>Actinomycetota</taxon>
        <taxon>Actinomycetes</taxon>
        <taxon>Micrococcales</taxon>
        <taxon>Microbacteriaceae</taxon>
        <taxon>Pseudoclavibacter</taxon>
    </lineage>
</organism>
<comment type="caution">
    <text evidence="1">The sequence shown here is derived from an EMBL/GenBank/DDBJ whole genome shotgun (WGS) entry which is preliminary data.</text>
</comment>
<dbReference type="Gene3D" id="3.30.450.150">
    <property type="entry name" value="Haem-degrading domain"/>
    <property type="match status" value="1"/>
</dbReference>
<dbReference type="SUPFAM" id="SSF143744">
    <property type="entry name" value="GlcG-like"/>
    <property type="match status" value="1"/>
</dbReference>
<keyword evidence="2" id="KW-1185">Reference proteome</keyword>
<dbReference type="AlphaFoldDB" id="A0A7J5B4F2"/>
<accession>A0A7J5B4F2</accession>
<dbReference type="InterPro" id="IPR038084">
    <property type="entry name" value="PduO/GlcC-like_sf"/>
</dbReference>
<dbReference type="OrthoDB" id="9815315at2"/>
<evidence type="ECO:0000313" key="2">
    <source>
        <dbReference type="Proteomes" id="UP000490386"/>
    </source>
</evidence>
<dbReference type="RefSeq" id="WP_151422080.1">
    <property type="nucleotide sequence ID" value="NZ_WBJX01000001.1"/>
</dbReference>
<dbReference type="EMBL" id="WBJX01000001">
    <property type="protein sequence ID" value="KAB1639055.1"/>
    <property type="molecule type" value="Genomic_DNA"/>
</dbReference>
<dbReference type="InterPro" id="IPR005624">
    <property type="entry name" value="PduO/GlcC-like"/>
</dbReference>
<dbReference type="Pfam" id="PF03928">
    <property type="entry name" value="HbpS-like"/>
    <property type="match status" value="1"/>
</dbReference>
<evidence type="ECO:0000313" key="1">
    <source>
        <dbReference type="EMBL" id="KAB1639055.1"/>
    </source>
</evidence>
<dbReference type="PANTHER" id="PTHR28255">
    <property type="match status" value="1"/>
</dbReference>
<protein>
    <submittedName>
        <fullName evidence="1">Heme-degrading domain-containing protein</fullName>
    </submittedName>
</protein>
<dbReference type="InterPro" id="IPR010371">
    <property type="entry name" value="YBR137W-like"/>
</dbReference>
<sequence length="166" mass="17902">MSSTTPTPYAGQPAEEILRVLHAEEQELDFPSFTLEDAWQVGTWLRHESIVRGHGVAVSVVLGGQRAFHAATPGSSALNDAWLARKFRVVEHFGHSTLAVRYTYEADGEDFAADSLLDPREYAAAGGAFPLRIGGTLAGAVGVSGLEMHEDHALVVEALRVHRVLS</sequence>
<gene>
    <name evidence="1" type="ORF">F8O03_01510</name>
</gene>
<dbReference type="Proteomes" id="UP000490386">
    <property type="component" value="Unassembled WGS sequence"/>
</dbReference>
<proteinExistence type="predicted"/>
<dbReference type="PANTHER" id="PTHR28255:SF1">
    <property type="entry name" value="UPF0303 PROTEIN YBR137W"/>
    <property type="match status" value="1"/>
</dbReference>
<dbReference type="NCBIfam" id="NF002696">
    <property type="entry name" value="PRK02487.1-5"/>
    <property type="match status" value="1"/>
</dbReference>
<reference evidence="1 2" key="1">
    <citation type="submission" date="2019-09" db="EMBL/GenBank/DDBJ databases">
        <title>Phylogeny of genus Pseudoclavibacter and closely related genus.</title>
        <authorList>
            <person name="Li Y."/>
        </authorList>
    </citation>
    <scope>NUCLEOTIDE SEQUENCE [LARGE SCALE GENOMIC DNA]</scope>
    <source>
        <strain evidence="1 2">THG-MD12</strain>
    </source>
</reference>
<dbReference type="PIRSF" id="PIRSF008757">
    <property type="entry name" value="UCP008757"/>
    <property type="match status" value="1"/>
</dbReference>